<accession>A0A6J6JRG3</accession>
<dbReference type="AlphaFoldDB" id="A0A6J6JRG3"/>
<comment type="pathway">
    <text evidence="1">Isoprenoid biosynthesis; isopentenyl diphosphate biosynthesis via DXP pathway; isopentenyl diphosphate from 1-deoxy-D-xylulose 5-phosphate: step 2/6.</text>
</comment>
<dbReference type="Gene3D" id="3.90.550.10">
    <property type="entry name" value="Spore Coat Polysaccharide Biosynthesis Protein SpsA, Chain A"/>
    <property type="match status" value="1"/>
</dbReference>
<evidence type="ECO:0000256" key="6">
    <source>
        <dbReference type="ARBA" id="ARBA00023229"/>
    </source>
</evidence>
<dbReference type="Pfam" id="PF01128">
    <property type="entry name" value="IspD"/>
    <property type="match status" value="1"/>
</dbReference>
<dbReference type="InterPro" id="IPR029044">
    <property type="entry name" value="Nucleotide-diphossugar_trans"/>
</dbReference>
<dbReference type="EMBL" id="CAEZZM010000002">
    <property type="protein sequence ID" value="CAB4752601.1"/>
    <property type="molecule type" value="Genomic_DNA"/>
</dbReference>
<dbReference type="CDD" id="cd02516">
    <property type="entry name" value="CDP-ME_synthetase"/>
    <property type="match status" value="1"/>
</dbReference>
<evidence type="ECO:0000256" key="1">
    <source>
        <dbReference type="ARBA" id="ARBA00004787"/>
    </source>
</evidence>
<dbReference type="PANTHER" id="PTHR32125:SF4">
    <property type="entry name" value="2-C-METHYL-D-ERYTHRITOL 4-PHOSPHATE CYTIDYLYLTRANSFERASE, CHLOROPLASTIC"/>
    <property type="match status" value="1"/>
</dbReference>
<reference evidence="7" key="1">
    <citation type="submission" date="2020-05" db="EMBL/GenBank/DDBJ databases">
        <authorList>
            <person name="Chiriac C."/>
            <person name="Salcher M."/>
            <person name="Ghai R."/>
            <person name="Kavagutti S V."/>
        </authorList>
    </citation>
    <scope>NUCLEOTIDE SEQUENCE</scope>
</reference>
<dbReference type="InterPro" id="IPR018294">
    <property type="entry name" value="ISPD_synthase_CS"/>
</dbReference>
<dbReference type="PANTHER" id="PTHR32125">
    <property type="entry name" value="2-C-METHYL-D-ERYTHRITOL 4-PHOSPHATE CYTIDYLYLTRANSFERASE, CHLOROPLASTIC"/>
    <property type="match status" value="1"/>
</dbReference>
<keyword evidence="6" id="KW-0414">Isoprene biosynthesis</keyword>
<dbReference type="UniPathway" id="UPA00056">
    <property type="reaction ID" value="UER00093"/>
</dbReference>
<name>A0A6J6JRG3_9ZZZZ</name>
<dbReference type="NCBIfam" id="TIGR00453">
    <property type="entry name" value="ispD"/>
    <property type="match status" value="1"/>
</dbReference>
<evidence type="ECO:0000313" key="9">
    <source>
        <dbReference type="EMBL" id="CAB4716104.1"/>
    </source>
</evidence>
<evidence type="ECO:0000313" key="10">
    <source>
        <dbReference type="EMBL" id="CAB4752601.1"/>
    </source>
</evidence>
<protein>
    <recommendedName>
        <fullName evidence="3">2-C-methyl-D-erythritol 4-phosphate cytidylyltransferase</fullName>
        <ecNumber evidence="3">2.7.7.60</ecNumber>
    </recommendedName>
</protein>
<dbReference type="InterPro" id="IPR050088">
    <property type="entry name" value="IspD/TarI_cytidylyltransf_bact"/>
</dbReference>
<comment type="similarity">
    <text evidence="2">Belongs to the IspD/TarI cytidylyltransferase family. IspD subfamily.</text>
</comment>
<dbReference type="InterPro" id="IPR034683">
    <property type="entry name" value="IspD/TarI"/>
</dbReference>
<evidence type="ECO:0000313" key="11">
    <source>
        <dbReference type="EMBL" id="CAB4979515.1"/>
    </source>
</evidence>
<dbReference type="EMBL" id="CAEZWH010000028">
    <property type="protein sequence ID" value="CAB4646977.1"/>
    <property type="molecule type" value="Genomic_DNA"/>
</dbReference>
<evidence type="ECO:0000313" key="7">
    <source>
        <dbReference type="EMBL" id="CAB4639008.1"/>
    </source>
</evidence>
<dbReference type="InterPro" id="IPR001228">
    <property type="entry name" value="IspD"/>
</dbReference>
<gene>
    <name evidence="7" type="ORF">UFOPK2166_00039</name>
    <name evidence="8" type="ORF">UFOPK2195_00262</name>
    <name evidence="9" type="ORF">UFOPK2657_00758</name>
    <name evidence="10" type="ORF">UFOPK2872_00042</name>
    <name evidence="11" type="ORF">UFOPK4000_00022</name>
</gene>
<dbReference type="GO" id="GO:0050518">
    <property type="term" value="F:2-C-methyl-D-erythritol 4-phosphate cytidylyltransferase activity"/>
    <property type="evidence" value="ECO:0007669"/>
    <property type="project" value="UniProtKB-EC"/>
</dbReference>
<keyword evidence="4" id="KW-0808">Transferase</keyword>
<dbReference type="EMBL" id="CAFBOT010000001">
    <property type="protein sequence ID" value="CAB4979515.1"/>
    <property type="molecule type" value="Genomic_DNA"/>
</dbReference>
<evidence type="ECO:0000256" key="4">
    <source>
        <dbReference type="ARBA" id="ARBA00022679"/>
    </source>
</evidence>
<proteinExistence type="inferred from homology"/>
<evidence type="ECO:0000256" key="3">
    <source>
        <dbReference type="ARBA" id="ARBA00012526"/>
    </source>
</evidence>
<dbReference type="EMBL" id="CAEZWB010000002">
    <property type="protein sequence ID" value="CAB4639008.1"/>
    <property type="molecule type" value="Genomic_DNA"/>
</dbReference>
<dbReference type="PROSITE" id="PS01295">
    <property type="entry name" value="ISPD"/>
    <property type="match status" value="1"/>
</dbReference>
<sequence length="216" mass="22643">MSVTTAANEIVWTIVVAAGTGARFGGPKQFAMLGDRRVLDWSVETARGVSAGVVVVLPETEAEREGGVIGGATRSESVRRGLAAVPPEATVICVHDAARPFATEHLYMEVIAQVHHGADGAVPALAVTDTIKQVDASNVVVHTPDRSSLVAVQTPQAFRAGILRTAHASSPEGTDDATLLEVLGRKVVVVAGEVLNRKLTAPEDLEWARATARTEV</sequence>
<evidence type="ECO:0000313" key="8">
    <source>
        <dbReference type="EMBL" id="CAB4646977.1"/>
    </source>
</evidence>
<dbReference type="SUPFAM" id="SSF53448">
    <property type="entry name" value="Nucleotide-diphospho-sugar transferases"/>
    <property type="match status" value="1"/>
</dbReference>
<dbReference type="GO" id="GO:0019288">
    <property type="term" value="P:isopentenyl diphosphate biosynthetic process, methylerythritol 4-phosphate pathway"/>
    <property type="evidence" value="ECO:0007669"/>
    <property type="project" value="UniProtKB-UniPathway"/>
</dbReference>
<dbReference type="EMBL" id="CAEZYG010000133">
    <property type="protein sequence ID" value="CAB4716104.1"/>
    <property type="molecule type" value="Genomic_DNA"/>
</dbReference>
<evidence type="ECO:0000256" key="5">
    <source>
        <dbReference type="ARBA" id="ARBA00022695"/>
    </source>
</evidence>
<evidence type="ECO:0000256" key="2">
    <source>
        <dbReference type="ARBA" id="ARBA00009789"/>
    </source>
</evidence>
<organism evidence="7">
    <name type="scientific">freshwater metagenome</name>
    <dbReference type="NCBI Taxonomy" id="449393"/>
    <lineage>
        <taxon>unclassified sequences</taxon>
        <taxon>metagenomes</taxon>
        <taxon>ecological metagenomes</taxon>
    </lineage>
</organism>
<keyword evidence="5" id="KW-0548">Nucleotidyltransferase</keyword>
<dbReference type="HAMAP" id="MF_00108">
    <property type="entry name" value="IspD"/>
    <property type="match status" value="1"/>
</dbReference>
<dbReference type="EC" id="2.7.7.60" evidence="3"/>